<proteinExistence type="predicted"/>
<keyword evidence="3" id="KW-1185">Reference proteome</keyword>
<protein>
    <recommendedName>
        <fullName evidence="4">DUF4440 domain-containing protein</fullName>
    </recommendedName>
</protein>
<evidence type="ECO:0000256" key="1">
    <source>
        <dbReference type="SAM" id="SignalP"/>
    </source>
</evidence>
<sequence length="272" mass="30407">MRSLLVLACVVLFVASVRADDRAPSETVWAFTRAIEKRRWKDAEALVTKGATVTTVPAEAPETRSTQTALAFLGAEPKWCFGTLDYHESVHHTAATFLFDFRRDDLVCRSTFELVKIDGQWKIDSVRIATRKDAKGAAEEIKALSGAWVLDEACAKRIFGDLAEKQKADVKVQIARDKFAIDYDVPAIDLFGGPPSRWQGRVRAWRLRIDPTTKPKSFDLEWDEENGCEGLYGVYELGGDKLTLALDKDPKGRPKRIDQNGLGPIVLKRAVK</sequence>
<evidence type="ECO:0000313" key="2">
    <source>
        <dbReference type="EMBL" id="QJW93366.1"/>
    </source>
</evidence>
<evidence type="ECO:0008006" key="4">
    <source>
        <dbReference type="Google" id="ProtNLM"/>
    </source>
</evidence>
<gene>
    <name evidence="2" type="ORF">FTUN_0872</name>
</gene>
<keyword evidence="1" id="KW-0732">Signal</keyword>
<dbReference type="SUPFAM" id="SSF54427">
    <property type="entry name" value="NTF2-like"/>
    <property type="match status" value="1"/>
</dbReference>
<dbReference type="KEGG" id="ftj:FTUN_0872"/>
<feature type="chain" id="PRO_5026955232" description="DUF4440 domain-containing protein" evidence="1">
    <location>
        <begin position="20"/>
        <end position="272"/>
    </location>
</feature>
<dbReference type="RefSeq" id="WP_171469569.1">
    <property type="nucleotide sequence ID" value="NZ_CP053452.2"/>
</dbReference>
<reference evidence="3" key="1">
    <citation type="submission" date="2020-05" db="EMBL/GenBank/DDBJ databases">
        <title>Frigoriglobus tundricola gen. nov., sp. nov., a psychrotolerant cellulolytic planctomycete of the family Gemmataceae with two divergent copies of 16S rRNA gene.</title>
        <authorList>
            <person name="Kulichevskaya I.S."/>
            <person name="Ivanova A.A."/>
            <person name="Naumoff D.G."/>
            <person name="Beletsky A.V."/>
            <person name="Rijpstra W.I.C."/>
            <person name="Sinninghe Damste J.S."/>
            <person name="Mardanov A.V."/>
            <person name="Ravin N.V."/>
            <person name="Dedysh S.N."/>
        </authorList>
    </citation>
    <scope>NUCLEOTIDE SEQUENCE [LARGE SCALE GENOMIC DNA]</scope>
    <source>
        <strain evidence="3">PL17</strain>
    </source>
</reference>
<dbReference type="AlphaFoldDB" id="A0A6M5YJB6"/>
<name>A0A6M5YJB6_9BACT</name>
<evidence type="ECO:0000313" key="3">
    <source>
        <dbReference type="Proteomes" id="UP000503447"/>
    </source>
</evidence>
<feature type="signal peptide" evidence="1">
    <location>
        <begin position="1"/>
        <end position="19"/>
    </location>
</feature>
<dbReference type="Proteomes" id="UP000503447">
    <property type="component" value="Chromosome"/>
</dbReference>
<accession>A0A6M5YJB6</accession>
<dbReference type="InterPro" id="IPR032710">
    <property type="entry name" value="NTF2-like_dom_sf"/>
</dbReference>
<dbReference type="EMBL" id="CP053452">
    <property type="protein sequence ID" value="QJW93366.1"/>
    <property type="molecule type" value="Genomic_DNA"/>
</dbReference>
<organism evidence="2 3">
    <name type="scientific">Frigoriglobus tundricola</name>
    <dbReference type="NCBI Taxonomy" id="2774151"/>
    <lineage>
        <taxon>Bacteria</taxon>
        <taxon>Pseudomonadati</taxon>
        <taxon>Planctomycetota</taxon>
        <taxon>Planctomycetia</taxon>
        <taxon>Gemmatales</taxon>
        <taxon>Gemmataceae</taxon>
        <taxon>Frigoriglobus</taxon>
    </lineage>
</organism>